<dbReference type="Proteomes" id="UP000054317">
    <property type="component" value="Unassembled WGS sequence"/>
</dbReference>
<dbReference type="EMBL" id="JH711797">
    <property type="protein sequence ID" value="EIW51995.1"/>
    <property type="molecule type" value="Genomic_DNA"/>
</dbReference>
<proteinExistence type="predicted"/>
<dbReference type="Pfam" id="PF18758">
    <property type="entry name" value="KDZ"/>
    <property type="match status" value="1"/>
</dbReference>
<evidence type="ECO:0000259" key="1">
    <source>
        <dbReference type="Pfam" id="PF18803"/>
    </source>
</evidence>
<dbReference type="Pfam" id="PF18803">
    <property type="entry name" value="CxC2"/>
    <property type="match status" value="1"/>
</dbReference>
<organism evidence="2 3">
    <name type="scientific">Trametes versicolor (strain FP-101664)</name>
    <name type="common">White-rot fungus</name>
    <name type="synonym">Coriolus versicolor</name>
    <dbReference type="NCBI Taxonomy" id="717944"/>
    <lineage>
        <taxon>Eukaryota</taxon>
        <taxon>Fungi</taxon>
        <taxon>Dikarya</taxon>
        <taxon>Basidiomycota</taxon>
        <taxon>Agaricomycotina</taxon>
        <taxon>Agaricomycetes</taxon>
        <taxon>Polyporales</taxon>
        <taxon>Polyporaceae</taxon>
        <taxon>Trametes</taxon>
    </lineage>
</organism>
<dbReference type="GeneID" id="19408898"/>
<dbReference type="PANTHER" id="PTHR33096:SF1">
    <property type="entry name" value="CXC1-LIKE CYSTEINE CLUSTER ASSOCIATED WITH KDZ TRANSPOSASES DOMAIN-CONTAINING PROTEIN"/>
    <property type="match status" value="1"/>
</dbReference>
<name>R7S8I0_TRAVS</name>
<dbReference type="InterPro" id="IPR040521">
    <property type="entry name" value="KDZ"/>
</dbReference>
<feature type="domain" description="CxC2-like cysteine cluster KDZ transposase-associated" evidence="1">
    <location>
        <begin position="75"/>
        <end position="179"/>
    </location>
</feature>
<dbReference type="AlphaFoldDB" id="R7S8I0"/>
<accession>R7S8I0</accession>
<dbReference type="OMA" id="SENGMHE"/>
<evidence type="ECO:0000313" key="3">
    <source>
        <dbReference type="Proteomes" id="UP000054317"/>
    </source>
</evidence>
<dbReference type="PANTHER" id="PTHR33096">
    <property type="entry name" value="CXC2 DOMAIN-CONTAINING PROTEIN"/>
    <property type="match status" value="1"/>
</dbReference>
<sequence>MDALEAPPVQLIRCPSCAQKLCDKLPGYRTLFRCQDCPLGCLKCIDCVLSSHGERPFDRILMWDATKQFWQRITLPQMGYVFNLGHGGRQCMNTSSDPRDMVIIHEHGLMDLPVLFCQCGSARPPAAQLIASGLWPATWERPGTATTLNALEAYHNLSHVAQTSMYDFINHLKDMTDDTTPSDAQDRYREFKTTMRQYTYIQQCRRAGVRPARELPRRSLIVLCPACPQPGINMRERWKERDEVHSYLDALHYSIDGNFHLNMKKKDTDPDDFAYSMGAGYFVHERDFQHFLRKVPPPINESSTCNQFGAMANGKYTGKVTGVIGISCRHMFMLPGGVVDLHFAERYLYVDFCLVSALSHYRELGLLYGTYDIHCQYIKNLRTRLYEEFNKVAHELESIDSAELPIIRAAVGKYHLAMHTGDCRHKHSLHFMPGACMTDGETLERMWAILNALARRTKEMSAGHRHDVLNDTYADMNTRRLQGLVYELVDKHNTAEELFEEAQAYLSELEQSIAPEKVDRWRQEEAEWQRKVVDVRQHKGLDNPFEPPEETALTTQAIAEHLEQMHGAAGEREAVGMLGAMEEVLRLNSTRENLRHEIQTSSRTEKDRRKLTTQLEAFVKQAAGCQEMHARYLQPCISAAIQSISATGHPSTFPRRDPVDDVACGITAGTPVDSDDPATQFLLPSDYHSHIRGATSMTELVNFERELRRGQANEALDDLRLHLTTYLSLEDRKRQVSGVIRNTAWDRRLTKKTAAINAAKKEYRQVRQTLRILGMPEDDEHLQPLEDKDCKPFVIVVEEQQHSDSKRKPTWIWGNFAYIDQIEPGEIKNYLEDCARVHWFQQSARKQRWEEECYVRREEMFRTRKTYHHYRQMWRKRAVGHAIHGKGGAAAYARRQAAQWERRLDAAHRHFPAIIDVVSPL</sequence>
<dbReference type="KEGG" id="tvs:TRAVEDRAFT_136413"/>
<keyword evidence="3" id="KW-1185">Reference proteome</keyword>
<gene>
    <name evidence="2" type="ORF">TRAVEDRAFT_136413</name>
</gene>
<protein>
    <recommendedName>
        <fullName evidence="1">CxC2-like cysteine cluster KDZ transposase-associated domain-containing protein</fullName>
    </recommendedName>
</protein>
<evidence type="ECO:0000313" key="2">
    <source>
        <dbReference type="EMBL" id="EIW51995.1"/>
    </source>
</evidence>
<reference evidence="3" key="1">
    <citation type="journal article" date="2012" name="Science">
        <title>The Paleozoic origin of enzymatic lignin decomposition reconstructed from 31 fungal genomes.</title>
        <authorList>
            <person name="Floudas D."/>
            <person name="Binder M."/>
            <person name="Riley R."/>
            <person name="Barry K."/>
            <person name="Blanchette R.A."/>
            <person name="Henrissat B."/>
            <person name="Martinez A.T."/>
            <person name="Otillar R."/>
            <person name="Spatafora J.W."/>
            <person name="Yadav J.S."/>
            <person name="Aerts A."/>
            <person name="Benoit I."/>
            <person name="Boyd A."/>
            <person name="Carlson A."/>
            <person name="Copeland A."/>
            <person name="Coutinho P.M."/>
            <person name="de Vries R.P."/>
            <person name="Ferreira P."/>
            <person name="Findley K."/>
            <person name="Foster B."/>
            <person name="Gaskell J."/>
            <person name="Glotzer D."/>
            <person name="Gorecki P."/>
            <person name="Heitman J."/>
            <person name="Hesse C."/>
            <person name="Hori C."/>
            <person name="Igarashi K."/>
            <person name="Jurgens J.A."/>
            <person name="Kallen N."/>
            <person name="Kersten P."/>
            <person name="Kohler A."/>
            <person name="Kuees U."/>
            <person name="Kumar T.K.A."/>
            <person name="Kuo A."/>
            <person name="LaButti K."/>
            <person name="Larrondo L.F."/>
            <person name="Lindquist E."/>
            <person name="Ling A."/>
            <person name="Lombard V."/>
            <person name="Lucas S."/>
            <person name="Lundell T."/>
            <person name="Martin R."/>
            <person name="McLaughlin D.J."/>
            <person name="Morgenstern I."/>
            <person name="Morin E."/>
            <person name="Murat C."/>
            <person name="Nagy L.G."/>
            <person name="Nolan M."/>
            <person name="Ohm R.A."/>
            <person name="Patyshakuliyeva A."/>
            <person name="Rokas A."/>
            <person name="Ruiz-Duenas F.J."/>
            <person name="Sabat G."/>
            <person name="Salamov A."/>
            <person name="Samejima M."/>
            <person name="Schmutz J."/>
            <person name="Slot J.C."/>
            <person name="St John F."/>
            <person name="Stenlid J."/>
            <person name="Sun H."/>
            <person name="Sun S."/>
            <person name="Syed K."/>
            <person name="Tsang A."/>
            <person name="Wiebenga A."/>
            <person name="Young D."/>
            <person name="Pisabarro A."/>
            <person name="Eastwood D.C."/>
            <person name="Martin F."/>
            <person name="Cullen D."/>
            <person name="Grigoriev I.V."/>
            <person name="Hibbett D.S."/>
        </authorList>
    </citation>
    <scope>NUCLEOTIDE SEQUENCE [LARGE SCALE GENOMIC DNA]</scope>
    <source>
        <strain evidence="3">FP-101664</strain>
    </source>
</reference>
<dbReference type="InterPro" id="IPR041457">
    <property type="entry name" value="CxC2_KDZ-assoc"/>
</dbReference>
<dbReference type="OrthoDB" id="2738198at2759"/>
<dbReference type="RefSeq" id="XP_008045105.1">
    <property type="nucleotide sequence ID" value="XM_008046914.1"/>
</dbReference>